<dbReference type="eggNOG" id="COG1923">
    <property type="taxonomic scope" value="Bacteria"/>
</dbReference>
<dbReference type="GO" id="GO:0003723">
    <property type="term" value="F:RNA binding"/>
    <property type="evidence" value="ECO:0007669"/>
    <property type="project" value="UniProtKB-UniRule"/>
</dbReference>
<feature type="domain" description="Sm" evidence="5">
    <location>
        <begin position="39"/>
        <end position="99"/>
    </location>
</feature>
<dbReference type="CDD" id="cd01716">
    <property type="entry name" value="Hfq"/>
    <property type="match status" value="1"/>
</dbReference>
<dbReference type="InterPro" id="IPR047575">
    <property type="entry name" value="Sm"/>
</dbReference>
<dbReference type="AlphaFoldDB" id="E5AVK2"/>
<dbReference type="HOGENOM" id="CLU_1674635_0_0_4"/>
<evidence type="ECO:0000313" key="7">
    <source>
        <dbReference type="Proteomes" id="UP000007437"/>
    </source>
</evidence>
<gene>
    <name evidence="3" type="primary">hfq</name>
    <name evidence="6" type="ordered locus">RBRH_03007</name>
</gene>
<dbReference type="PANTHER" id="PTHR34772">
    <property type="entry name" value="RNA-BINDING PROTEIN HFQ"/>
    <property type="match status" value="1"/>
</dbReference>
<evidence type="ECO:0000256" key="4">
    <source>
        <dbReference type="SAM" id="MobiDB-lite"/>
    </source>
</evidence>
<dbReference type="Pfam" id="PF17209">
    <property type="entry name" value="Hfq"/>
    <property type="match status" value="1"/>
</dbReference>
<accession>E5AVK2</accession>
<dbReference type="GO" id="GO:0005829">
    <property type="term" value="C:cytosol"/>
    <property type="evidence" value="ECO:0007669"/>
    <property type="project" value="TreeGrafter"/>
</dbReference>
<dbReference type="GO" id="GO:0045974">
    <property type="term" value="P:regulation of translation, ncRNA-mediated"/>
    <property type="evidence" value="ECO:0007669"/>
    <property type="project" value="TreeGrafter"/>
</dbReference>
<dbReference type="InterPro" id="IPR005001">
    <property type="entry name" value="Hfq"/>
</dbReference>
<protein>
    <recommendedName>
        <fullName evidence="3">RNA-binding protein Hfq</fullName>
    </recommendedName>
</protein>
<dbReference type="SUPFAM" id="SSF50182">
    <property type="entry name" value="Sm-like ribonucleoproteins"/>
    <property type="match status" value="1"/>
</dbReference>
<keyword evidence="6" id="KW-0614">Plasmid</keyword>
<dbReference type="PROSITE" id="PS52002">
    <property type="entry name" value="SM"/>
    <property type="match status" value="1"/>
</dbReference>
<dbReference type="GO" id="GO:0043487">
    <property type="term" value="P:regulation of RNA stability"/>
    <property type="evidence" value="ECO:0007669"/>
    <property type="project" value="TreeGrafter"/>
</dbReference>
<comment type="similarity">
    <text evidence="3">Belongs to the Hfq family.</text>
</comment>
<keyword evidence="2 3" id="KW-0346">Stress response</keyword>
<proteinExistence type="inferred from homology"/>
<evidence type="ECO:0000313" key="6">
    <source>
        <dbReference type="EMBL" id="CBW77126.1"/>
    </source>
</evidence>
<comment type="function">
    <text evidence="3">RNA chaperone that binds small regulatory RNA (sRNAs) and mRNAs to facilitate mRNA translational regulation in response to envelope stress, environmental stress and changes in metabolite concentrations. Also binds with high specificity to tRNAs.</text>
</comment>
<evidence type="ECO:0000256" key="2">
    <source>
        <dbReference type="ARBA" id="ARBA00023016"/>
    </source>
</evidence>
<comment type="subunit">
    <text evidence="3">Homohexamer.</text>
</comment>
<dbReference type="Gene3D" id="2.30.30.100">
    <property type="match status" value="1"/>
</dbReference>
<dbReference type="HAMAP" id="MF_00436">
    <property type="entry name" value="Hfq"/>
    <property type="match status" value="1"/>
</dbReference>
<keyword evidence="1 3" id="KW-0694">RNA-binding</keyword>
<organism evidence="6 7">
    <name type="scientific">Mycetohabitans rhizoxinica (strain DSM 19002 / CIP 109453 / HKI 454)</name>
    <name type="common">Paraburkholderia rhizoxinica</name>
    <dbReference type="NCBI Taxonomy" id="882378"/>
    <lineage>
        <taxon>Bacteria</taxon>
        <taxon>Pseudomonadati</taxon>
        <taxon>Pseudomonadota</taxon>
        <taxon>Betaproteobacteria</taxon>
        <taxon>Burkholderiales</taxon>
        <taxon>Burkholderiaceae</taxon>
        <taxon>Mycetohabitans</taxon>
    </lineage>
</organism>
<sequence length="157" mass="17128">MVPLRRVPYPSTSSGHAFGIDHYARSAQRMASESGRSQNDILNSARKERKRVQIYLVNGIRVVGHVESFDQYVVMLRTPGGMQVIYKKAISTVQHDTPDSRAARSSTSGRGAGPARGGPTSRMSVRPRAGAPTDTASRPVVVTRKRRVTIPNNNTGE</sequence>
<dbReference type="PANTHER" id="PTHR34772:SF1">
    <property type="entry name" value="RNA-BINDING PROTEIN HFQ"/>
    <property type="match status" value="1"/>
</dbReference>
<dbReference type="NCBIfam" id="TIGR02383">
    <property type="entry name" value="Hfq"/>
    <property type="match status" value="1"/>
</dbReference>
<geneLocation type="plasmid" evidence="6 7">
    <name>pBRH01</name>
</geneLocation>
<dbReference type="GO" id="GO:0006355">
    <property type="term" value="P:regulation of DNA-templated transcription"/>
    <property type="evidence" value="ECO:0007669"/>
    <property type="project" value="InterPro"/>
</dbReference>
<reference evidence="6 7" key="1">
    <citation type="journal article" date="2011" name="J. Bacteriol.">
        <title>Complete genome sequence of Burkholderia rhizoxinica, an endosymbiont of Rhizopus microsporus.</title>
        <authorList>
            <person name="Lackner G."/>
            <person name="Moebius N."/>
            <person name="Partida-Martinez L."/>
            <person name="Hertweck C."/>
        </authorList>
    </citation>
    <scope>NUCLEOTIDE SEQUENCE [LARGE SCALE GENOMIC DNA]</scope>
    <source>
        <strain evidence="7">DSM 19002 / CIP 109453 / HKI 454</strain>
        <plasmid evidence="6 7">pBRH01</plasmid>
    </source>
</reference>
<name>E5AVK2_MYCRK</name>
<dbReference type="EMBL" id="FR687360">
    <property type="protein sequence ID" value="CBW77126.1"/>
    <property type="molecule type" value="Genomic_DNA"/>
</dbReference>
<feature type="region of interest" description="Disordered" evidence="4">
    <location>
        <begin position="91"/>
        <end position="157"/>
    </location>
</feature>
<evidence type="ECO:0000259" key="5">
    <source>
        <dbReference type="PROSITE" id="PS52002"/>
    </source>
</evidence>
<dbReference type="InterPro" id="IPR010920">
    <property type="entry name" value="LSM_dom_sf"/>
</dbReference>
<dbReference type="KEGG" id="brh:RBRH_03007"/>
<dbReference type="Proteomes" id="UP000007437">
    <property type="component" value="Plasmid pBRH01"/>
</dbReference>
<evidence type="ECO:0000256" key="3">
    <source>
        <dbReference type="HAMAP-Rule" id="MF_00436"/>
    </source>
</evidence>
<evidence type="ECO:0000256" key="1">
    <source>
        <dbReference type="ARBA" id="ARBA00022884"/>
    </source>
</evidence>